<organism evidence="1 2">
    <name type="scientific">Lottia gigantea</name>
    <name type="common">Giant owl limpet</name>
    <dbReference type="NCBI Taxonomy" id="225164"/>
    <lineage>
        <taxon>Eukaryota</taxon>
        <taxon>Metazoa</taxon>
        <taxon>Spiralia</taxon>
        <taxon>Lophotrochozoa</taxon>
        <taxon>Mollusca</taxon>
        <taxon>Gastropoda</taxon>
        <taxon>Patellogastropoda</taxon>
        <taxon>Lottioidea</taxon>
        <taxon>Lottiidae</taxon>
        <taxon>Lottia</taxon>
    </lineage>
</organism>
<dbReference type="EMBL" id="KB202163">
    <property type="protein sequence ID" value="ESO92047.1"/>
    <property type="molecule type" value="Genomic_DNA"/>
</dbReference>
<dbReference type="PANTHER" id="PTHR47526:SF3">
    <property type="entry name" value="PHD-TYPE DOMAIN-CONTAINING PROTEIN"/>
    <property type="match status" value="1"/>
</dbReference>
<evidence type="ECO:0000313" key="1">
    <source>
        <dbReference type="EMBL" id="ESO92047.1"/>
    </source>
</evidence>
<dbReference type="CTD" id="20239237"/>
<dbReference type="OrthoDB" id="6119443at2759"/>
<dbReference type="GeneID" id="20239237"/>
<dbReference type="RefSeq" id="XP_009057350.1">
    <property type="nucleotide sequence ID" value="XM_009059102.1"/>
</dbReference>
<reference evidence="1 2" key="1">
    <citation type="journal article" date="2013" name="Nature">
        <title>Insights into bilaterian evolution from three spiralian genomes.</title>
        <authorList>
            <person name="Simakov O."/>
            <person name="Marletaz F."/>
            <person name="Cho S.J."/>
            <person name="Edsinger-Gonzales E."/>
            <person name="Havlak P."/>
            <person name="Hellsten U."/>
            <person name="Kuo D.H."/>
            <person name="Larsson T."/>
            <person name="Lv J."/>
            <person name="Arendt D."/>
            <person name="Savage R."/>
            <person name="Osoegawa K."/>
            <person name="de Jong P."/>
            <person name="Grimwood J."/>
            <person name="Chapman J.A."/>
            <person name="Shapiro H."/>
            <person name="Aerts A."/>
            <person name="Otillar R.P."/>
            <person name="Terry A.Y."/>
            <person name="Boore J.L."/>
            <person name="Grigoriev I.V."/>
            <person name="Lindberg D.R."/>
            <person name="Seaver E.C."/>
            <person name="Weisblat D.A."/>
            <person name="Putnam N.H."/>
            <person name="Rokhsar D.S."/>
        </authorList>
    </citation>
    <scope>NUCLEOTIDE SEQUENCE [LARGE SCALE GENOMIC DNA]</scope>
</reference>
<evidence type="ECO:0000313" key="2">
    <source>
        <dbReference type="Proteomes" id="UP000030746"/>
    </source>
</evidence>
<accession>V4A5R1</accession>
<keyword evidence="2" id="KW-1185">Reference proteome</keyword>
<name>V4A5R1_LOTGI</name>
<dbReference type="AlphaFoldDB" id="V4A5R1"/>
<dbReference type="InterPro" id="IPR011604">
    <property type="entry name" value="PDDEXK-like_dom_sf"/>
</dbReference>
<proteinExistence type="predicted"/>
<dbReference type="PANTHER" id="PTHR47526">
    <property type="entry name" value="ATP-DEPENDENT DNA HELICASE"/>
    <property type="match status" value="1"/>
</dbReference>
<dbReference type="KEGG" id="lgi:LOTGIDRAFT_163051"/>
<dbReference type="Proteomes" id="UP000030746">
    <property type="component" value="Unassembled WGS sequence"/>
</dbReference>
<gene>
    <name evidence="1" type="ORF">LOTGIDRAFT_163051</name>
</gene>
<sequence>MQTVTVRQGITGASCNHIAVMLYALVDITSKKDSGELSSTSQACKWNRPRKRRLSPKKAENIKFQRFEWKKTKRIPGSLRVARKQAAPAPMIGITKPRNRLTAEYPLAGFLLNFPKAQEDKENIQLPELHSINFMYIDTVNLQSNECCQQFEKYFSSLSVSDEEAKQVEISTIGQSSNSAWSDCRTGRLTSSNFGLIVKRKPDTRPDNLLKVLLNYTPKCQTSRSLMSTMKNSFSIFPAFHI</sequence>
<dbReference type="Gene3D" id="3.90.320.10">
    <property type="match status" value="1"/>
</dbReference>
<protein>
    <submittedName>
        <fullName evidence="1">Uncharacterized protein</fullName>
    </submittedName>
</protein>
<dbReference type="HOGENOM" id="CLU_1148338_0_0_1"/>